<dbReference type="EMBL" id="JAEQNB010000001">
    <property type="protein sequence ID" value="MBL0386282.1"/>
    <property type="molecule type" value="Genomic_DNA"/>
</dbReference>
<dbReference type="InterPro" id="IPR046342">
    <property type="entry name" value="CBS_dom_sf"/>
</dbReference>
<evidence type="ECO:0000313" key="4">
    <source>
        <dbReference type="Proteomes" id="UP000602284"/>
    </source>
</evidence>
<dbReference type="PROSITE" id="PS51371">
    <property type="entry name" value="CBS"/>
    <property type="match status" value="1"/>
</dbReference>
<proteinExistence type="predicted"/>
<dbReference type="Gene3D" id="3.10.580.10">
    <property type="entry name" value="CBS-domain"/>
    <property type="match status" value="1"/>
</dbReference>
<sequence>MIVQQLKLEEHKVITIEPTASLKELLEVLDRCGYQHIPVVQDGVFYGMAGYSEVYKAFFESTLEKQAFLAGTKVESVTINKTATIHEEGNMEEIFNKIDYVPFLAVLDGESHFNGMLLKSTLFDMLRDALGMHKPGIRLTVSMPEMKGVLGKFSEVVKDYSNIFGMLVLDDNTNFGYRRVSFKVAPETDIEALTEDLKHIGVRVFHVTPVVQSL</sequence>
<evidence type="ECO:0000259" key="2">
    <source>
        <dbReference type="PROSITE" id="PS51371"/>
    </source>
</evidence>
<organism evidence="3 4">
    <name type="scientific">Tumebacillus amylolyticus</name>
    <dbReference type="NCBI Taxonomy" id="2801339"/>
    <lineage>
        <taxon>Bacteria</taxon>
        <taxon>Bacillati</taxon>
        <taxon>Bacillota</taxon>
        <taxon>Bacilli</taxon>
        <taxon>Bacillales</taxon>
        <taxon>Alicyclobacillaceae</taxon>
        <taxon>Tumebacillus</taxon>
    </lineage>
</organism>
<dbReference type="InterPro" id="IPR000644">
    <property type="entry name" value="CBS_dom"/>
</dbReference>
<reference evidence="3 4" key="1">
    <citation type="submission" date="2021-01" db="EMBL/GenBank/DDBJ databases">
        <title>Tumebacillus sp. strain ITR2 16S ribosomal RNA gene Genome sequencing and assembly.</title>
        <authorList>
            <person name="Kang M."/>
        </authorList>
    </citation>
    <scope>NUCLEOTIDE SEQUENCE [LARGE SCALE GENOMIC DNA]</scope>
    <source>
        <strain evidence="3 4">ITR2</strain>
    </source>
</reference>
<evidence type="ECO:0000256" key="1">
    <source>
        <dbReference type="PROSITE-ProRule" id="PRU00703"/>
    </source>
</evidence>
<accession>A0ABS1J7N0</accession>
<protein>
    <submittedName>
        <fullName evidence="3">CBS domain-containing protein</fullName>
    </submittedName>
</protein>
<feature type="domain" description="CBS" evidence="2">
    <location>
        <begin position="8"/>
        <end position="65"/>
    </location>
</feature>
<comment type="caution">
    <text evidence="3">The sequence shown here is derived from an EMBL/GenBank/DDBJ whole genome shotgun (WGS) entry which is preliminary data.</text>
</comment>
<gene>
    <name evidence="3" type="ORF">JJB07_06395</name>
</gene>
<dbReference type="RefSeq" id="WP_201632371.1">
    <property type="nucleotide sequence ID" value="NZ_JAEQNB010000001.1"/>
</dbReference>
<dbReference type="Pfam" id="PF00571">
    <property type="entry name" value="CBS"/>
    <property type="match status" value="1"/>
</dbReference>
<dbReference type="Proteomes" id="UP000602284">
    <property type="component" value="Unassembled WGS sequence"/>
</dbReference>
<keyword evidence="1" id="KW-0129">CBS domain</keyword>
<dbReference type="SUPFAM" id="SSF54631">
    <property type="entry name" value="CBS-domain pair"/>
    <property type="match status" value="1"/>
</dbReference>
<keyword evidence="4" id="KW-1185">Reference proteome</keyword>
<evidence type="ECO:0000313" key="3">
    <source>
        <dbReference type="EMBL" id="MBL0386282.1"/>
    </source>
</evidence>
<dbReference type="CDD" id="cd02205">
    <property type="entry name" value="CBS_pair_SF"/>
    <property type="match status" value="1"/>
</dbReference>
<name>A0ABS1J7N0_9BACL</name>